<dbReference type="InterPro" id="IPR004158">
    <property type="entry name" value="DUF247_pln"/>
</dbReference>
<evidence type="ECO:0000256" key="1">
    <source>
        <dbReference type="SAM" id="Phobius"/>
    </source>
</evidence>
<name>A0A7J6UU97_THATH</name>
<reference evidence="2 3" key="1">
    <citation type="submission" date="2020-06" db="EMBL/GenBank/DDBJ databases">
        <title>Transcriptomic and genomic resources for Thalictrum thalictroides and T. hernandezii: Facilitating candidate gene discovery in an emerging model plant lineage.</title>
        <authorList>
            <person name="Arias T."/>
            <person name="Riano-Pachon D.M."/>
            <person name="Di Stilio V.S."/>
        </authorList>
    </citation>
    <scope>NUCLEOTIDE SEQUENCE [LARGE SCALE GENOMIC DNA]</scope>
    <source>
        <strain evidence="3">cv. WT478/WT964</strain>
        <tissue evidence="2">Leaves</tissue>
    </source>
</reference>
<accession>A0A7J6UU97</accession>
<feature type="transmembrane region" description="Helical" evidence="1">
    <location>
        <begin position="81"/>
        <end position="101"/>
    </location>
</feature>
<keyword evidence="1" id="KW-0472">Membrane</keyword>
<comment type="caution">
    <text evidence="2">The sequence shown here is derived from an EMBL/GenBank/DDBJ whole genome shotgun (WGS) entry which is preliminary data.</text>
</comment>
<organism evidence="2 3">
    <name type="scientific">Thalictrum thalictroides</name>
    <name type="common">Rue-anemone</name>
    <name type="synonym">Anemone thalictroides</name>
    <dbReference type="NCBI Taxonomy" id="46969"/>
    <lineage>
        <taxon>Eukaryota</taxon>
        <taxon>Viridiplantae</taxon>
        <taxon>Streptophyta</taxon>
        <taxon>Embryophyta</taxon>
        <taxon>Tracheophyta</taxon>
        <taxon>Spermatophyta</taxon>
        <taxon>Magnoliopsida</taxon>
        <taxon>Ranunculales</taxon>
        <taxon>Ranunculaceae</taxon>
        <taxon>Thalictroideae</taxon>
        <taxon>Thalictrum</taxon>
    </lineage>
</organism>
<dbReference type="PANTHER" id="PTHR31170:SF17">
    <property type="match status" value="1"/>
</dbReference>
<keyword evidence="1" id="KW-1133">Transmembrane helix</keyword>
<dbReference type="PANTHER" id="PTHR31170">
    <property type="entry name" value="BNAC04G53230D PROTEIN"/>
    <property type="match status" value="1"/>
</dbReference>
<proteinExistence type="predicted"/>
<dbReference type="EMBL" id="JABWDY010043147">
    <property type="protein sequence ID" value="KAF5176147.1"/>
    <property type="molecule type" value="Genomic_DNA"/>
</dbReference>
<evidence type="ECO:0000313" key="3">
    <source>
        <dbReference type="Proteomes" id="UP000554482"/>
    </source>
</evidence>
<protein>
    <submittedName>
        <fullName evidence="2">Uncharacterized protein</fullName>
    </submittedName>
</protein>
<evidence type="ECO:0000313" key="2">
    <source>
        <dbReference type="EMBL" id="KAF5176147.1"/>
    </source>
</evidence>
<gene>
    <name evidence="2" type="ORF">FRX31_034263</name>
</gene>
<dbReference type="AlphaFoldDB" id="A0A7J6UU97"/>
<dbReference type="Proteomes" id="UP000554482">
    <property type="component" value="Unassembled WGS sequence"/>
</dbReference>
<dbReference type="Pfam" id="PF03140">
    <property type="entry name" value="DUF247"/>
    <property type="match status" value="1"/>
</dbReference>
<sequence>MCPDASLYKVVTSYICLMDELINEADDVKELCSEGILYNELGSDQQVADLFNQMPYQLTPYLRIYHHVKINMAKHYAKKRIRFLSSWTSIGVTAATLALILTLIQTFFLWISSIKSLAIGQISSICSLSKNK</sequence>
<keyword evidence="1" id="KW-0812">Transmembrane</keyword>
<dbReference type="OrthoDB" id="1849062at2759"/>
<keyword evidence="3" id="KW-1185">Reference proteome</keyword>